<protein>
    <recommendedName>
        <fullName evidence="4">Sel1 repeat family protein</fullName>
    </recommendedName>
</protein>
<gene>
    <name evidence="2" type="ORF">A4S15_13960</name>
</gene>
<feature type="region of interest" description="Disordered" evidence="1">
    <location>
        <begin position="126"/>
        <end position="168"/>
    </location>
</feature>
<dbReference type="STRING" id="1827387.A4S15_13960"/>
<dbReference type="SUPFAM" id="SSF81901">
    <property type="entry name" value="HCP-like"/>
    <property type="match status" value="1"/>
</dbReference>
<accession>A0A1W9HR97</accession>
<feature type="region of interest" description="Disordered" evidence="1">
    <location>
        <begin position="182"/>
        <end position="211"/>
    </location>
</feature>
<evidence type="ECO:0000313" key="2">
    <source>
        <dbReference type="EMBL" id="OQW49988.1"/>
    </source>
</evidence>
<dbReference type="Proteomes" id="UP000192872">
    <property type="component" value="Unassembled WGS sequence"/>
</dbReference>
<dbReference type="InterPro" id="IPR011990">
    <property type="entry name" value="TPR-like_helical_dom_sf"/>
</dbReference>
<proteinExistence type="predicted"/>
<dbReference type="RefSeq" id="WP_376800734.1">
    <property type="nucleotide sequence ID" value="NZ_DBNB01000029.1"/>
</dbReference>
<evidence type="ECO:0000313" key="3">
    <source>
        <dbReference type="Proteomes" id="UP000192872"/>
    </source>
</evidence>
<name>A0A1W9HR97_9HYPH</name>
<organism evidence="2 3">
    <name type="scientific">Candidatus Raskinella chloraquaticus</name>
    <dbReference type="NCBI Taxonomy" id="1951219"/>
    <lineage>
        <taxon>Bacteria</taxon>
        <taxon>Pseudomonadati</taxon>
        <taxon>Pseudomonadota</taxon>
        <taxon>Alphaproteobacteria</taxon>
        <taxon>Hyphomicrobiales</taxon>
        <taxon>Phreatobacteraceae</taxon>
        <taxon>Candidatus Raskinella</taxon>
    </lineage>
</organism>
<sequence>MSMKPQDEPIPLPPGVWEALAKEILTDGKDGRTPPHFSPMVPMTAARSEHQSVAVVQRDLPHFLRDDDSHSQGDQAGERSGFGPVAVALCLIGATAAGLGGYLVSSSLSQGNSAFAWVEQIARRFTSGQDSRSQDSRTPTEQRAPSRVESAFAETSRQEVAREGATLPQKVTVTGTLLSPVASSEANAAPTTASTPKAPVGDTKPDAAASQREVATIDPGKANAAAERTTAPAPVAPVAAPAPARSVEPVLRGPTAESTRLVQRARKMIEDTGDIAGARLLLSRAVEIGDAQAAFLLGETYDTRALAGWGVVGLRGDPVVARRFYEQALAGGVADARSRIAALGN</sequence>
<dbReference type="Gene3D" id="1.25.40.10">
    <property type="entry name" value="Tetratricopeptide repeat domain"/>
    <property type="match status" value="1"/>
</dbReference>
<evidence type="ECO:0008006" key="4">
    <source>
        <dbReference type="Google" id="ProtNLM"/>
    </source>
</evidence>
<evidence type="ECO:0000256" key="1">
    <source>
        <dbReference type="SAM" id="MobiDB-lite"/>
    </source>
</evidence>
<dbReference type="EMBL" id="LWDL01000029">
    <property type="protein sequence ID" value="OQW49988.1"/>
    <property type="molecule type" value="Genomic_DNA"/>
</dbReference>
<feature type="compositionally biased region" description="Basic and acidic residues" evidence="1">
    <location>
        <begin position="132"/>
        <end position="146"/>
    </location>
</feature>
<feature type="compositionally biased region" description="Low complexity" evidence="1">
    <location>
        <begin position="182"/>
        <end position="199"/>
    </location>
</feature>
<dbReference type="AlphaFoldDB" id="A0A1W9HR97"/>
<comment type="caution">
    <text evidence="2">The sequence shown here is derived from an EMBL/GenBank/DDBJ whole genome shotgun (WGS) entry which is preliminary data.</text>
</comment>
<reference evidence="2 3" key="1">
    <citation type="journal article" date="2017" name="Water Res.">
        <title>Comammox in drinking water systems.</title>
        <authorList>
            <person name="Wang Y."/>
            <person name="Ma L."/>
            <person name="Mao Y."/>
            <person name="Jiang X."/>
            <person name="Xia Y."/>
            <person name="Yu K."/>
            <person name="Li B."/>
            <person name="Zhang T."/>
        </authorList>
    </citation>
    <scope>NUCLEOTIDE SEQUENCE [LARGE SCALE GENOMIC DNA]</scope>
    <source>
        <strain evidence="2">SG_bin8</strain>
    </source>
</reference>